<evidence type="ECO:0000256" key="1">
    <source>
        <dbReference type="ARBA" id="ARBA00009437"/>
    </source>
</evidence>
<dbReference type="PROSITE" id="PS50931">
    <property type="entry name" value="HTH_LYSR"/>
    <property type="match status" value="1"/>
</dbReference>
<dbReference type="SUPFAM" id="SSF46785">
    <property type="entry name" value="Winged helix' DNA-binding domain"/>
    <property type="match status" value="1"/>
</dbReference>
<dbReference type="Pfam" id="PF00126">
    <property type="entry name" value="HTH_1"/>
    <property type="match status" value="1"/>
</dbReference>
<comment type="caution">
    <text evidence="6">The sequence shown here is derived from an EMBL/GenBank/DDBJ whole genome shotgun (WGS) entry which is preliminary data.</text>
</comment>
<keyword evidence="2" id="KW-0805">Transcription regulation</keyword>
<dbReference type="SUPFAM" id="SSF53850">
    <property type="entry name" value="Periplasmic binding protein-like II"/>
    <property type="match status" value="1"/>
</dbReference>
<dbReference type="PANTHER" id="PTHR30419">
    <property type="entry name" value="HTH-TYPE TRANSCRIPTIONAL REGULATOR YBHD"/>
    <property type="match status" value="1"/>
</dbReference>
<organism evidence="6 7">
    <name type="scientific">Mobilisporobacter senegalensis</name>
    <dbReference type="NCBI Taxonomy" id="1329262"/>
    <lineage>
        <taxon>Bacteria</taxon>
        <taxon>Bacillati</taxon>
        <taxon>Bacillota</taxon>
        <taxon>Clostridia</taxon>
        <taxon>Lachnospirales</taxon>
        <taxon>Lachnospiraceae</taxon>
        <taxon>Mobilisporobacter</taxon>
    </lineage>
</organism>
<proteinExistence type="inferred from homology"/>
<dbReference type="CDD" id="cd05466">
    <property type="entry name" value="PBP2_LTTR_substrate"/>
    <property type="match status" value="1"/>
</dbReference>
<name>A0A3N1XCT1_9FIRM</name>
<protein>
    <submittedName>
        <fullName evidence="6">DNA-binding transcriptional LysR family regulator</fullName>
    </submittedName>
</protein>
<evidence type="ECO:0000259" key="5">
    <source>
        <dbReference type="PROSITE" id="PS50931"/>
    </source>
</evidence>
<dbReference type="Gene3D" id="1.10.10.10">
    <property type="entry name" value="Winged helix-like DNA-binding domain superfamily/Winged helix DNA-binding domain"/>
    <property type="match status" value="1"/>
</dbReference>
<evidence type="ECO:0000313" key="7">
    <source>
        <dbReference type="Proteomes" id="UP000273083"/>
    </source>
</evidence>
<dbReference type="OrthoDB" id="63123at2"/>
<dbReference type="AlphaFoldDB" id="A0A3N1XCT1"/>
<evidence type="ECO:0000256" key="4">
    <source>
        <dbReference type="ARBA" id="ARBA00023163"/>
    </source>
</evidence>
<keyword evidence="4" id="KW-0804">Transcription</keyword>
<evidence type="ECO:0000313" key="6">
    <source>
        <dbReference type="EMBL" id="ROR23931.1"/>
    </source>
</evidence>
<dbReference type="GO" id="GO:0005829">
    <property type="term" value="C:cytosol"/>
    <property type="evidence" value="ECO:0007669"/>
    <property type="project" value="TreeGrafter"/>
</dbReference>
<dbReference type="PANTHER" id="PTHR30419:SF28">
    <property type="entry name" value="HTH-TYPE TRANSCRIPTIONAL REGULATOR BSDA"/>
    <property type="match status" value="1"/>
</dbReference>
<dbReference type="InterPro" id="IPR050950">
    <property type="entry name" value="HTH-type_LysR_regulators"/>
</dbReference>
<reference evidence="6 7" key="1">
    <citation type="submission" date="2018-11" db="EMBL/GenBank/DDBJ databases">
        <title>Genomic Encyclopedia of Type Strains, Phase IV (KMG-IV): sequencing the most valuable type-strain genomes for metagenomic binning, comparative biology and taxonomic classification.</title>
        <authorList>
            <person name="Goeker M."/>
        </authorList>
    </citation>
    <scope>NUCLEOTIDE SEQUENCE [LARGE SCALE GENOMIC DNA]</scope>
    <source>
        <strain evidence="6 7">DSM 26537</strain>
    </source>
</reference>
<evidence type="ECO:0000256" key="3">
    <source>
        <dbReference type="ARBA" id="ARBA00023125"/>
    </source>
</evidence>
<dbReference type="EMBL" id="RJVG01000012">
    <property type="protein sequence ID" value="ROR23931.1"/>
    <property type="molecule type" value="Genomic_DNA"/>
</dbReference>
<feature type="domain" description="HTH lysR-type" evidence="5">
    <location>
        <begin position="10"/>
        <end position="67"/>
    </location>
</feature>
<dbReference type="Proteomes" id="UP000273083">
    <property type="component" value="Unassembled WGS sequence"/>
</dbReference>
<dbReference type="GO" id="GO:0003700">
    <property type="term" value="F:DNA-binding transcription factor activity"/>
    <property type="evidence" value="ECO:0007669"/>
    <property type="project" value="InterPro"/>
</dbReference>
<dbReference type="InterPro" id="IPR036388">
    <property type="entry name" value="WH-like_DNA-bd_sf"/>
</dbReference>
<keyword evidence="7" id="KW-1185">Reference proteome</keyword>
<gene>
    <name evidence="6" type="ORF">EDD66_11262</name>
</gene>
<dbReference type="InterPro" id="IPR005119">
    <property type="entry name" value="LysR_subst-bd"/>
</dbReference>
<dbReference type="Gene3D" id="3.40.190.10">
    <property type="entry name" value="Periplasmic binding protein-like II"/>
    <property type="match status" value="2"/>
</dbReference>
<dbReference type="GO" id="GO:0003677">
    <property type="term" value="F:DNA binding"/>
    <property type="evidence" value="ECO:0007669"/>
    <property type="project" value="UniProtKB-KW"/>
</dbReference>
<dbReference type="Pfam" id="PF03466">
    <property type="entry name" value="LysR_substrate"/>
    <property type="match status" value="1"/>
</dbReference>
<comment type="similarity">
    <text evidence="1">Belongs to the LysR transcriptional regulatory family.</text>
</comment>
<dbReference type="InterPro" id="IPR036390">
    <property type="entry name" value="WH_DNA-bd_sf"/>
</dbReference>
<dbReference type="InterPro" id="IPR000847">
    <property type="entry name" value="LysR_HTH_N"/>
</dbReference>
<sequence>MRGRRKGHNMDIKKLEILLKVLEIGSFSQACENLGYTQSGLTHMMNSLEKEVGFPILKRGHYGIRLTTNGERIMPAVKEIIAADKKLTCEINQINAEENGTIRISAFTSIAVQWLPSIVMGFTKEYPNINVEIFNGGVADTYNLLESGKVHMTFGSYQANSNFKWISLKYDPMLAILPGDYDTEGKDYFPVTEYEGKQFLMPSYGFSIDIMRVINGNNVKPQIKETSLDDPAIIAMVEGGWGVSMLSELVLKGNSSNIVALPLAPAAVRELGIALRKDAEISSIIKKFIAYSQKIVGNL</sequence>
<accession>A0A3N1XCT1</accession>
<evidence type="ECO:0000256" key="2">
    <source>
        <dbReference type="ARBA" id="ARBA00023015"/>
    </source>
</evidence>
<keyword evidence="3 6" id="KW-0238">DNA-binding</keyword>